<evidence type="ECO:0000256" key="1">
    <source>
        <dbReference type="SAM" id="MobiDB-lite"/>
    </source>
</evidence>
<evidence type="ECO:0000313" key="3">
    <source>
        <dbReference type="Proteomes" id="UP000647836"/>
    </source>
</evidence>
<feature type="non-terminal residue" evidence="2">
    <location>
        <position position="160"/>
    </location>
</feature>
<name>A0ABR9U4Z3_9NOSO</name>
<feature type="region of interest" description="Disordered" evidence="1">
    <location>
        <begin position="135"/>
        <end position="160"/>
    </location>
</feature>
<proteinExistence type="predicted"/>
<accession>A0ABR9U4Z3</accession>
<protein>
    <submittedName>
        <fullName evidence="2">Uncharacterized protein</fullName>
    </submittedName>
</protein>
<sequence length="160" mass="18132">MNDKPRKQLSLRFDNYAELLEEAKNYCEINNITLTDLVATGLRLAMTSQQPSQLTSHDKADNSDERLANIDDRLAKLEEQLATTSQVSSIVPDQETIRDEIDNRTAYLATAMNEVKAQLENKIEFLKTRLKSLEQNQEEKLDDSPVTPEATIQDVTLPLP</sequence>
<dbReference type="EMBL" id="JADEXF010000947">
    <property type="protein sequence ID" value="MBE9107688.1"/>
    <property type="molecule type" value="Genomic_DNA"/>
</dbReference>
<comment type="caution">
    <text evidence="2">The sequence shown here is derived from an EMBL/GenBank/DDBJ whole genome shotgun (WGS) entry which is preliminary data.</text>
</comment>
<dbReference type="RefSeq" id="WP_194047714.1">
    <property type="nucleotide sequence ID" value="NZ_JADEXF010000947.1"/>
</dbReference>
<gene>
    <name evidence="2" type="ORF">IQ229_22985</name>
</gene>
<evidence type="ECO:0000313" key="2">
    <source>
        <dbReference type="EMBL" id="MBE9107688.1"/>
    </source>
</evidence>
<dbReference type="Proteomes" id="UP000647836">
    <property type="component" value="Unassembled WGS sequence"/>
</dbReference>
<organism evidence="2 3">
    <name type="scientific">Nostoc cf. edaphicum LEGE 07299</name>
    <dbReference type="NCBI Taxonomy" id="2777974"/>
    <lineage>
        <taxon>Bacteria</taxon>
        <taxon>Bacillati</taxon>
        <taxon>Cyanobacteriota</taxon>
        <taxon>Cyanophyceae</taxon>
        <taxon>Nostocales</taxon>
        <taxon>Nostocaceae</taxon>
        <taxon>Nostoc</taxon>
    </lineage>
</organism>
<keyword evidence="3" id="KW-1185">Reference proteome</keyword>
<reference evidence="2 3" key="1">
    <citation type="submission" date="2020-10" db="EMBL/GenBank/DDBJ databases">
        <authorList>
            <person name="Castelo-Branco R."/>
            <person name="Eusebio N."/>
            <person name="Adriana R."/>
            <person name="Vieira A."/>
            <person name="Brugerolle De Fraissinette N."/>
            <person name="Rezende De Castro R."/>
            <person name="Schneider M.P."/>
            <person name="Vasconcelos V."/>
            <person name="Leao P.N."/>
        </authorList>
    </citation>
    <scope>NUCLEOTIDE SEQUENCE [LARGE SCALE GENOMIC DNA]</scope>
    <source>
        <strain evidence="2 3">LEGE 07299</strain>
    </source>
</reference>